<proteinExistence type="predicted"/>
<dbReference type="InterPro" id="IPR011009">
    <property type="entry name" value="Kinase-like_dom_sf"/>
</dbReference>
<evidence type="ECO:0000313" key="2">
    <source>
        <dbReference type="EMBL" id="KIE47941.1"/>
    </source>
</evidence>
<protein>
    <submittedName>
        <fullName evidence="2">Phosphotransferase enzyme family protein</fullName>
    </submittedName>
</protein>
<gene>
    <name evidence="2" type="ORF">U732_3758</name>
</gene>
<sequence length="249" mass="28425">MELHKLIAEGNTAKLYQWEDKAVKLFHKDASEGEAHYEAAKQEYAYNCGLAVPKVYDVTLINGKQAIVMEYIEGESLGSLIYRDMKQAEYYMGLAVETQMKIHAVPTEKFQPMSEKLTEKINAAIGPSHMTKQRLLDKMNKISYGNNLCHGDCHIFNLMKTKDNAVIIDWVDSSCGNIAADVYRSYLLYLQFSVDLAELYLRIYCEKSHLSKEQIFLWAPILACARLSENVSADKTKQLLEMVNQYSPE</sequence>
<evidence type="ECO:0000313" key="3">
    <source>
        <dbReference type="Proteomes" id="UP000031366"/>
    </source>
</evidence>
<name>A0A0C1RC48_9CLOT</name>
<evidence type="ECO:0000259" key="1">
    <source>
        <dbReference type="Pfam" id="PF01636"/>
    </source>
</evidence>
<dbReference type="InterPro" id="IPR002575">
    <property type="entry name" value="Aminoglycoside_PTrfase"/>
</dbReference>
<dbReference type="RefSeq" id="WP_039631060.1">
    <property type="nucleotide sequence ID" value="NZ_AYSO01000013.1"/>
</dbReference>
<keyword evidence="2" id="KW-0808">Transferase</keyword>
<dbReference type="OrthoDB" id="9800774at2"/>
<reference evidence="2 3" key="1">
    <citation type="journal article" date="2015" name="Infect. Genet. Evol.">
        <title>Genomic sequences of six botulinum neurotoxin-producing strains representing three clostridial species illustrate the mobility and diversity of botulinum neurotoxin genes.</title>
        <authorList>
            <person name="Smith T.J."/>
            <person name="Hill K.K."/>
            <person name="Xie G."/>
            <person name="Foley B.T."/>
            <person name="Williamson C.H."/>
            <person name="Foster J.T."/>
            <person name="Johnson S.L."/>
            <person name="Chertkov O."/>
            <person name="Teshima H."/>
            <person name="Gibbons H.S."/>
            <person name="Johnsky L.A."/>
            <person name="Karavis M.A."/>
            <person name="Smith L.A."/>
        </authorList>
    </citation>
    <scope>NUCLEOTIDE SEQUENCE [LARGE SCALE GENOMIC DNA]</scope>
    <source>
        <strain evidence="2 3">CDC 2741</strain>
    </source>
</reference>
<dbReference type="SUPFAM" id="SSF56112">
    <property type="entry name" value="Protein kinase-like (PK-like)"/>
    <property type="match status" value="1"/>
</dbReference>
<dbReference type="GO" id="GO:0016740">
    <property type="term" value="F:transferase activity"/>
    <property type="evidence" value="ECO:0007669"/>
    <property type="project" value="UniProtKB-KW"/>
</dbReference>
<dbReference type="Pfam" id="PF01636">
    <property type="entry name" value="APH"/>
    <property type="match status" value="1"/>
</dbReference>
<comment type="caution">
    <text evidence="2">The sequence shown here is derived from an EMBL/GenBank/DDBJ whole genome shotgun (WGS) entry which is preliminary data.</text>
</comment>
<dbReference type="STRING" id="29341.RSJ17_17175"/>
<dbReference type="EMBL" id="AYSO01000013">
    <property type="protein sequence ID" value="KIE47941.1"/>
    <property type="molecule type" value="Genomic_DNA"/>
</dbReference>
<dbReference type="AlphaFoldDB" id="A0A0C1RC48"/>
<dbReference type="Proteomes" id="UP000031366">
    <property type="component" value="Unassembled WGS sequence"/>
</dbReference>
<accession>A0A0C1RC48</accession>
<organism evidence="2 3">
    <name type="scientific">Clostridium argentinense CDC 2741</name>
    <dbReference type="NCBI Taxonomy" id="1418104"/>
    <lineage>
        <taxon>Bacteria</taxon>
        <taxon>Bacillati</taxon>
        <taxon>Bacillota</taxon>
        <taxon>Clostridia</taxon>
        <taxon>Eubacteriales</taxon>
        <taxon>Clostridiaceae</taxon>
        <taxon>Clostridium</taxon>
    </lineage>
</organism>
<feature type="domain" description="Aminoglycoside phosphotransferase" evidence="1">
    <location>
        <begin position="19"/>
        <end position="205"/>
    </location>
</feature>
<dbReference type="Gene3D" id="3.90.1200.10">
    <property type="match status" value="1"/>
</dbReference>
<keyword evidence="3" id="KW-1185">Reference proteome</keyword>